<gene>
    <name evidence="2" type="ORF">C0Q70_19712</name>
</gene>
<organism evidence="2 3">
    <name type="scientific">Pomacea canaliculata</name>
    <name type="common">Golden apple snail</name>
    <dbReference type="NCBI Taxonomy" id="400727"/>
    <lineage>
        <taxon>Eukaryota</taxon>
        <taxon>Metazoa</taxon>
        <taxon>Spiralia</taxon>
        <taxon>Lophotrochozoa</taxon>
        <taxon>Mollusca</taxon>
        <taxon>Gastropoda</taxon>
        <taxon>Caenogastropoda</taxon>
        <taxon>Architaenioglossa</taxon>
        <taxon>Ampullarioidea</taxon>
        <taxon>Ampullariidae</taxon>
        <taxon>Pomacea</taxon>
    </lineage>
</organism>
<dbReference type="SUPFAM" id="SSF81321">
    <property type="entry name" value="Family A G protein-coupled receptor-like"/>
    <property type="match status" value="1"/>
</dbReference>
<comment type="caution">
    <text evidence="2">The sequence shown here is derived from an EMBL/GenBank/DDBJ whole genome shotgun (WGS) entry which is preliminary data.</text>
</comment>
<dbReference type="AlphaFoldDB" id="A0A2T7NDI9"/>
<proteinExistence type="predicted"/>
<keyword evidence="1" id="KW-0472">Membrane</keyword>
<protein>
    <submittedName>
        <fullName evidence="2">Uncharacterized protein</fullName>
    </submittedName>
</protein>
<reference evidence="2 3" key="1">
    <citation type="submission" date="2018-04" db="EMBL/GenBank/DDBJ databases">
        <title>The genome of golden apple snail Pomacea canaliculata provides insight into stress tolerance and invasive adaptation.</title>
        <authorList>
            <person name="Liu C."/>
            <person name="Liu B."/>
            <person name="Ren Y."/>
            <person name="Zhang Y."/>
            <person name="Wang H."/>
            <person name="Li S."/>
            <person name="Jiang F."/>
            <person name="Yin L."/>
            <person name="Zhang G."/>
            <person name="Qian W."/>
            <person name="Fan W."/>
        </authorList>
    </citation>
    <scope>NUCLEOTIDE SEQUENCE [LARGE SCALE GENOMIC DNA]</scope>
    <source>
        <strain evidence="2">SZHN2017</strain>
        <tissue evidence="2">Muscle</tissue>
    </source>
</reference>
<keyword evidence="3" id="KW-1185">Reference proteome</keyword>
<name>A0A2T7NDI9_POMCA</name>
<dbReference type="Proteomes" id="UP000245119">
    <property type="component" value="Linkage Group LG13"/>
</dbReference>
<evidence type="ECO:0000256" key="1">
    <source>
        <dbReference type="SAM" id="Phobius"/>
    </source>
</evidence>
<keyword evidence="1" id="KW-1133">Transmembrane helix</keyword>
<dbReference type="EMBL" id="PZQS01000013">
    <property type="protein sequence ID" value="PVD19227.1"/>
    <property type="molecule type" value="Genomic_DNA"/>
</dbReference>
<accession>A0A2T7NDI9</accession>
<dbReference type="OrthoDB" id="10033446at2759"/>
<sequence>MESLPGFNGFLWASQFLSAVIASERCFCVVSPFHAKRLLKTSTMAAIIVVTSAVVVAGMFTIVGLKHTIVSVFDPATNVTEYIVYVTDTLSKLY</sequence>
<evidence type="ECO:0000313" key="2">
    <source>
        <dbReference type="EMBL" id="PVD19227.1"/>
    </source>
</evidence>
<feature type="transmembrane region" description="Helical" evidence="1">
    <location>
        <begin position="45"/>
        <end position="65"/>
    </location>
</feature>
<dbReference type="Gene3D" id="1.20.1070.10">
    <property type="entry name" value="Rhodopsin 7-helix transmembrane proteins"/>
    <property type="match status" value="1"/>
</dbReference>
<evidence type="ECO:0000313" key="3">
    <source>
        <dbReference type="Proteomes" id="UP000245119"/>
    </source>
</evidence>
<keyword evidence="1" id="KW-0812">Transmembrane</keyword>